<sequence length="118" mass="13908">MPTITLKLELYKPTKAKQEMYEKMSDINTQFANWLLNHPELNQATSKLFKAFSSQRFPSAIACQTIRDVKFQRMAEIQTPFPIPSKNDMKLIDLACTFLQVYSHPRLIERRKFFRPLP</sequence>
<proteinExistence type="predicted"/>
<accession>A0A1Q5SV35</accession>
<evidence type="ECO:0000313" key="1">
    <source>
        <dbReference type="EMBL" id="OKO91812.1"/>
    </source>
</evidence>
<dbReference type="AlphaFoldDB" id="A0A1Q5SV35"/>
<reference evidence="2" key="2">
    <citation type="submission" date="2017-01" db="EMBL/GenBank/DDBJ databases">
        <title>Genome sequencing and annotation of Geobacillus sp. 1017, a Hydrocarbon-Oxidizing Thermophilic Bacterium Isolated from a Heavy Oil Reservoir (China).</title>
        <authorList>
            <person name="Kadnikov V.V."/>
            <person name="Mardanov A.V."/>
            <person name="Poltaraus A.B."/>
            <person name="Sokolova D.S."/>
            <person name="Semenova E.M."/>
            <person name="Ravin N.V."/>
            <person name="Tourova T.P."/>
            <person name="Nazina T.N."/>
        </authorList>
    </citation>
    <scope>NUCLEOTIDE SEQUENCE [LARGE SCALE GENOMIC DNA]</scope>
    <source>
        <strain evidence="2">1017</strain>
    </source>
</reference>
<gene>
    <name evidence="1" type="ORF">BRO54_2557</name>
</gene>
<evidence type="ECO:0000313" key="2">
    <source>
        <dbReference type="Proteomes" id="UP000186030"/>
    </source>
</evidence>
<comment type="caution">
    <text evidence="1">The sequence shown here is derived from an EMBL/GenBank/DDBJ whole genome shotgun (WGS) entry which is preliminary data.</text>
</comment>
<dbReference type="EMBL" id="MQMG01000035">
    <property type="protein sequence ID" value="OKO91812.1"/>
    <property type="molecule type" value="Genomic_DNA"/>
</dbReference>
<organism evidence="1 2">
    <name type="scientific">Geobacillus proteiniphilus</name>
    <dbReference type="NCBI Taxonomy" id="860353"/>
    <lineage>
        <taxon>Bacteria</taxon>
        <taxon>Bacillati</taxon>
        <taxon>Bacillota</taxon>
        <taxon>Bacilli</taxon>
        <taxon>Bacillales</taxon>
        <taxon>Anoxybacillaceae</taxon>
        <taxon>Geobacillus</taxon>
    </lineage>
</organism>
<reference evidence="1 2" key="1">
    <citation type="submission" date="2016-11" db="EMBL/GenBank/DDBJ databases">
        <authorList>
            <person name="Kadnikov V."/>
            <person name="Nazina T."/>
        </authorList>
    </citation>
    <scope>NUCLEOTIDE SEQUENCE [LARGE SCALE GENOMIC DNA]</scope>
    <source>
        <strain evidence="1 2">1017</strain>
    </source>
</reference>
<name>A0A1Q5SV35_9BACL</name>
<dbReference type="Proteomes" id="UP000186030">
    <property type="component" value="Unassembled WGS sequence"/>
</dbReference>
<protein>
    <submittedName>
        <fullName evidence="1">Mobile element protein</fullName>
    </submittedName>
</protein>